<sequence>MSLENQWKREFDYTKRRMREKRREISLSTFSL</sequence>
<dbReference type="EMBL" id="GGEC01006178">
    <property type="protein sequence ID" value="MBW86661.1"/>
    <property type="molecule type" value="Transcribed_RNA"/>
</dbReference>
<evidence type="ECO:0000313" key="1">
    <source>
        <dbReference type="EMBL" id="MBW86661.1"/>
    </source>
</evidence>
<name>A0A2P2IZM9_RHIMU</name>
<organism evidence="1">
    <name type="scientific">Rhizophora mucronata</name>
    <name type="common">Asiatic mangrove</name>
    <dbReference type="NCBI Taxonomy" id="61149"/>
    <lineage>
        <taxon>Eukaryota</taxon>
        <taxon>Viridiplantae</taxon>
        <taxon>Streptophyta</taxon>
        <taxon>Embryophyta</taxon>
        <taxon>Tracheophyta</taxon>
        <taxon>Spermatophyta</taxon>
        <taxon>Magnoliopsida</taxon>
        <taxon>eudicotyledons</taxon>
        <taxon>Gunneridae</taxon>
        <taxon>Pentapetalae</taxon>
        <taxon>rosids</taxon>
        <taxon>fabids</taxon>
        <taxon>Malpighiales</taxon>
        <taxon>Rhizophoraceae</taxon>
        <taxon>Rhizophora</taxon>
    </lineage>
</organism>
<reference evidence="1" key="1">
    <citation type="submission" date="2018-02" db="EMBL/GenBank/DDBJ databases">
        <title>Rhizophora mucronata_Transcriptome.</title>
        <authorList>
            <person name="Meera S.P."/>
            <person name="Sreeshan A."/>
            <person name="Augustine A."/>
        </authorList>
    </citation>
    <scope>NUCLEOTIDE SEQUENCE</scope>
    <source>
        <tissue evidence="1">Leaf</tissue>
    </source>
</reference>
<protein>
    <submittedName>
        <fullName evidence="1">Uncharacterized protein</fullName>
    </submittedName>
</protein>
<proteinExistence type="predicted"/>
<dbReference type="AlphaFoldDB" id="A0A2P2IZM9"/>
<accession>A0A2P2IZM9</accession>